<reference evidence="2" key="1">
    <citation type="submission" date="2016-07" db="EMBL/GenBank/DDBJ databases">
        <authorList>
            <person name="Florea S."/>
            <person name="Webb J.S."/>
            <person name="Jaromczyk J."/>
            <person name="Schardl C.L."/>
        </authorList>
    </citation>
    <scope>NUCLEOTIDE SEQUENCE [LARGE SCALE GENOMIC DNA]</scope>
    <source>
        <strain evidence="2">MIT 01-6242</strain>
    </source>
</reference>
<dbReference type="EMBL" id="CP016503">
    <property type="protein sequence ID" value="ANV97424.1"/>
    <property type="molecule type" value="Genomic_DNA"/>
</dbReference>
<dbReference type="AlphaFoldDB" id="A0A1B1U3R2"/>
<dbReference type="InterPro" id="IPR017945">
    <property type="entry name" value="DHBP_synth_RibB-like_a/b_dom"/>
</dbReference>
<dbReference type="KEGG" id="het:BBW65_00695"/>
<gene>
    <name evidence="1" type="ORF">BBW65_00695</name>
</gene>
<sequence length="143" mass="16627">MKSTLFLAQTDTTIGFLCQDPHTINQAKGRNKQVLLEVDSLQTLKSFVRVPQKYKNMVRKSRKTTFIYPNCKAIRVVFDSWHLRFLRTLKWAYSSSANLSGKDFDINFATSRADTIIEDKRGLFQAPPSKIYKINQSHLKRIR</sequence>
<dbReference type="SUPFAM" id="SSF55821">
    <property type="entry name" value="YrdC/RibB"/>
    <property type="match status" value="1"/>
</dbReference>
<dbReference type="OrthoDB" id="5339525at2"/>
<dbReference type="STRING" id="222136.BBW65_00695"/>
<evidence type="ECO:0000313" key="1">
    <source>
        <dbReference type="EMBL" id="ANV97424.1"/>
    </source>
</evidence>
<dbReference type="RefSeq" id="WP_066338402.1">
    <property type="nucleotide sequence ID" value="NZ_CP016503.1"/>
</dbReference>
<organism evidence="1 2">
    <name type="scientific">Helicobacter enhydrae</name>
    <dbReference type="NCBI Taxonomy" id="222136"/>
    <lineage>
        <taxon>Bacteria</taxon>
        <taxon>Pseudomonadati</taxon>
        <taxon>Campylobacterota</taxon>
        <taxon>Epsilonproteobacteria</taxon>
        <taxon>Campylobacterales</taxon>
        <taxon>Helicobacteraceae</taxon>
        <taxon>Helicobacter</taxon>
    </lineage>
</organism>
<protein>
    <submittedName>
        <fullName evidence="1">Sua5 YciO YrdC YwlC family protein</fullName>
    </submittedName>
</protein>
<dbReference type="Proteomes" id="UP000092884">
    <property type="component" value="Chromosome"/>
</dbReference>
<name>A0A1B1U3R2_9HELI</name>
<keyword evidence="2" id="KW-1185">Reference proteome</keyword>
<accession>A0A1B1U3R2</accession>
<evidence type="ECO:0000313" key="2">
    <source>
        <dbReference type="Proteomes" id="UP000092884"/>
    </source>
</evidence>
<proteinExistence type="predicted"/>